<name>A0A9P9EKF4_9PLEO</name>
<protein>
    <recommendedName>
        <fullName evidence="3">Heterokaryon incompatibility domain-containing protein</fullName>
    </recommendedName>
</protein>
<dbReference type="AlphaFoldDB" id="A0A9P9EKF4"/>
<dbReference type="OrthoDB" id="2157530at2759"/>
<reference evidence="1" key="1">
    <citation type="journal article" date="2021" name="Nat. Commun.">
        <title>Genetic determinants of endophytism in the Arabidopsis root mycobiome.</title>
        <authorList>
            <person name="Mesny F."/>
            <person name="Miyauchi S."/>
            <person name="Thiergart T."/>
            <person name="Pickel B."/>
            <person name="Atanasova L."/>
            <person name="Karlsson M."/>
            <person name="Huettel B."/>
            <person name="Barry K.W."/>
            <person name="Haridas S."/>
            <person name="Chen C."/>
            <person name="Bauer D."/>
            <person name="Andreopoulos W."/>
            <person name="Pangilinan J."/>
            <person name="LaButti K."/>
            <person name="Riley R."/>
            <person name="Lipzen A."/>
            <person name="Clum A."/>
            <person name="Drula E."/>
            <person name="Henrissat B."/>
            <person name="Kohler A."/>
            <person name="Grigoriev I.V."/>
            <person name="Martin F.M."/>
            <person name="Hacquard S."/>
        </authorList>
    </citation>
    <scope>NUCLEOTIDE SEQUENCE</scope>
    <source>
        <strain evidence="1">MPI-CAGE-CH-0243</strain>
    </source>
</reference>
<proteinExistence type="predicted"/>
<dbReference type="PANTHER" id="PTHR24148:SF64">
    <property type="entry name" value="HETEROKARYON INCOMPATIBILITY DOMAIN-CONTAINING PROTEIN"/>
    <property type="match status" value="1"/>
</dbReference>
<evidence type="ECO:0000313" key="1">
    <source>
        <dbReference type="EMBL" id="KAH7138681.1"/>
    </source>
</evidence>
<dbReference type="PANTHER" id="PTHR24148">
    <property type="entry name" value="ANKYRIN REPEAT DOMAIN-CONTAINING PROTEIN 39 HOMOLOG-RELATED"/>
    <property type="match status" value="1"/>
</dbReference>
<evidence type="ECO:0008006" key="3">
    <source>
        <dbReference type="Google" id="ProtNLM"/>
    </source>
</evidence>
<dbReference type="Pfam" id="PF26639">
    <property type="entry name" value="Het-6_barrel"/>
    <property type="match status" value="1"/>
</dbReference>
<gene>
    <name evidence="1" type="ORF">B0J11DRAFT_515088</name>
</gene>
<organism evidence="1 2">
    <name type="scientific">Dendryphion nanum</name>
    <dbReference type="NCBI Taxonomy" id="256645"/>
    <lineage>
        <taxon>Eukaryota</taxon>
        <taxon>Fungi</taxon>
        <taxon>Dikarya</taxon>
        <taxon>Ascomycota</taxon>
        <taxon>Pezizomycotina</taxon>
        <taxon>Dothideomycetes</taxon>
        <taxon>Pleosporomycetidae</taxon>
        <taxon>Pleosporales</taxon>
        <taxon>Torulaceae</taxon>
        <taxon>Dendryphion</taxon>
    </lineage>
</organism>
<accession>A0A9P9EKF4</accession>
<sequence length="435" mass="49189">MTAPPIALADPGFAESNGLPRFPSHEWDALGLIFKRKVFQRIWIIQELALARDVEMMCGSHAMSFIDLALASRIIVDRGWFRFFIKEYGEDCRPNFAANHFNRQLLISSGKQQSLLFLLGVTRRFQATHPVDKIYGLLGLSQVKGQQLDATPLTPALIPDYTKSTEEVYRDITFHLMVSENSLDLLSTVEDKSVRKLKQLPSWVPDYSTWQNITILGLNQGIPYIASGNSPVSITRSGRSNETLHTKAIRLDNIGSVSRPWLAEDHYFNIFHDWCEFLNQQLILTNQLNLVKSNRAIARALIGDFAVTSAQYPAPEDEYFKHFLSFLQHHFQMSGPDMNESQFGGDYSIYLESFHHFGFGRRAFISKEGRIGFGHISVQEGDGIYLLSGGRTPFILRPVADGESFEFLGESYLHGVMNGEAVPSDETKWTTIDIV</sequence>
<comment type="caution">
    <text evidence="1">The sequence shown here is derived from an EMBL/GenBank/DDBJ whole genome shotgun (WGS) entry which is preliminary data.</text>
</comment>
<keyword evidence="2" id="KW-1185">Reference proteome</keyword>
<evidence type="ECO:0000313" key="2">
    <source>
        <dbReference type="Proteomes" id="UP000700596"/>
    </source>
</evidence>
<dbReference type="InterPro" id="IPR052895">
    <property type="entry name" value="HetReg/Transcr_Mod"/>
</dbReference>
<dbReference type="Proteomes" id="UP000700596">
    <property type="component" value="Unassembled WGS sequence"/>
</dbReference>
<dbReference type="EMBL" id="JAGMWT010000001">
    <property type="protein sequence ID" value="KAH7138681.1"/>
    <property type="molecule type" value="Genomic_DNA"/>
</dbReference>